<reference evidence="2" key="1">
    <citation type="submission" date="2021-10" db="EMBL/GenBank/DDBJ databases">
        <authorList>
            <person name="Piombo E."/>
        </authorList>
    </citation>
    <scope>NUCLEOTIDE SEQUENCE</scope>
</reference>
<proteinExistence type="predicted"/>
<keyword evidence="3" id="KW-1185">Reference proteome</keyword>
<comment type="caution">
    <text evidence="2">The sequence shown here is derived from an EMBL/GenBank/DDBJ whole genome shotgun (WGS) entry which is preliminary data.</text>
</comment>
<evidence type="ECO:0000256" key="1">
    <source>
        <dbReference type="SAM" id="MobiDB-lite"/>
    </source>
</evidence>
<dbReference type="OrthoDB" id="5402033at2759"/>
<dbReference type="AlphaFoldDB" id="A0A9N9UYY8"/>
<gene>
    <name evidence="2" type="ORF">CBYS24578_00011483</name>
</gene>
<dbReference type="Proteomes" id="UP000754883">
    <property type="component" value="Unassembled WGS sequence"/>
</dbReference>
<accession>A0A9N9UYY8</accession>
<name>A0A9N9UYY8_9HYPO</name>
<dbReference type="EMBL" id="CABFNO020001563">
    <property type="protein sequence ID" value="CAH0003213.1"/>
    <property type="molecule type" value="Genomic_DNA"/>
</dbReference>
<sequence>MVNPESPRDFDGQKFALGLEDSRNPYDNGGFRYEFFFLPGATAEECITHYRGELAARGTIWHQVRKVAQALKEKDAASEEAVDDSAEARPPGDDDEPHFGVTSEQGLPGFPWVKEAKDWYFTNYRSWLLMYLDADIPRWDSDEDHNVCVVEFDPMPIEWEEGEKARWDPMGHPIRLRYKKARSMVDNEEALTSWMSNRTHSRWAREACEATDIAEDLGWEAW</sequence>
<evidence type="ECO:0000313" key="3">
    <source>
        <dbReference type="Proteomes" id="UP000754883"/>
    </source>
</evidence>
<organism evidence="2 3">
    <name type="scientific">Clonostachys byssicola</name>
    <dbReference type="NCBI Taxonomy" id="160290"/>
    <lineage>
        <taxon>Eukaryota</taxon>
        <taxon>Fungi</taxon>
        <taxon>Dikarya</taxon>
        <taxon>Ascomycota</taxon>
        <taxon>Pezizomycotina</taxon>
        <taxon>Sordariomycetes</taxon>
        <taxon>Hypocreomycetidae</taxon>
        <taxon>Hypocreales</taxon>
        <taxon>Bionectriaceae</taxon>
        <taxon>Clonostachys</taxon>
    </lineage>
</organism>
<feature type="region of interest" description="Disordered" evidence="1">
    <location>
        <begin position="72"/>
        <end position="104"/>
    </location>
</feature>
<protein>
    <submittedName>
        <fullName evidence="2">Uncharacterized protein</fullName>
    </submittedName>
</protein>
<evidence type="ECO:0000313" key="2">
    <source>
        <dbReference type="EMBL" id="CAH0003213.1"/>
    </source>
</evidence>